<feature type="transmembrane region" description="Helical" evidence="7">
    <location>
        <begin position="114"/>
        <end position="133"/>
    </location>
</feature>
<accession>A0A7W3P4N0</accession>
<keyword evidence="10" id="KW-1185">Reference proteome</keyword>
<feature type="transmembrane region" description="Helical" evidence="7">
    <location>
        <begin position="386"/>
        <end position="404"/>
    </location>
</feature>
<keyword evidence="5 7" id="KW-1133">Transmembrane helix</keyword>
<dbReference type="PROSITE" id="PS50850">
    <property type="entry name" value="MFS"/>
    <property type="match status" value="1"/>
</dbReference>
<dbReference type="AlphaFoldDB" id="A0A7W3P4N0"/>
<name>A0A7W3P4N0_9ACTN</name>
<dbReference type="GO" id="GO:0022857">
    <property type="term" value="F:transmembrane transporter activity"/>
    <property type="evidence" value="ECO:0007669"/>
    <property type="project" value="InterPro"/>
</dbReference>
<evidence type="ECO:0000256" key="1">
    <source>
        <dbReference type="ARBA" id="ARBA00004651"/>
    </source>
</evidence>
<dbReference type="Gene3D" id="1.20.1250.20">
    <property type="entry name" value="MFS general substrate transporter like domains"/>
    <property type="match status" value="2"/>
</dbReference>
<dbReference type="GO" id="GO:0005886">
    <property type="term" value="C:plasma membrane"/>
    <property type="evidence" value="ECO:0007669"/>
    <property type="project" value="UniProtKB-SubCell"/>
</dbReference>
<feature type="transmembrane region" description="Helical" evidence="7">
    <location>
        <begin position="57"/>
        <end position="77"/>
    </location>
</feature>
<feature type="transmembrane region" description="Helical" evidence="7">
    <location>
        <begin position="298"/>
        <end position="317"/>
    </location>
</feature>
<keyword evidence="6 7" id="KW-0472">Membrane</keyword>
<dbReference type="PANTHER" id="PTHR23517">
    <property type="entry name" value="RESISTANCE PROTEIN MDTM, PUTATIVE-RELATED-RELATED"/>
    <property type="match status" value="1"/>
</dbReference>
<comment type="subcellular location">
    <subcellularLocation>
        <location evidence="1">Cell membrane</location>
        <topology evidence="1">Multi-pass membrane protein</topology>
    </subcellularLocation>
</comment>
<sequence length="421" mass="43491">MTARTDEHPTTTEPTPRAVLRSLLLPIMLPTLLYATGTAAIVPVIPLVGLRLGLSVAQVAVLTTVIGVVAVVSPVPLGQGMARIGERRGLVIGGSLAVLALLGCLWAAGQPQASRPGTAALVLVISLVVLAFGDETWDLGRQTYLADHVPHAARARVMTTFGGVLRIGRVLGPAVGALVLSLADLEAVFVVHLVAALLSIVSVLVFVAPAARRDPTAAPPEPPTAEERRAIVRPFVLVGLGVMVVAAVRTNRDLLIPLLGHAFGHDAKIISLTFAVAAAVEIALVLPAGSIMQRYGRLAVLLPCLFGTGIAFLLSPLGSSVPGFLAVAVVLALGNGLGAGINKTLSADLTPPRNRAAWMGWWNALVGAGSLIGPGLVAILTPLVSVVGAGVATGVLALIGGVWTRHWGVRYLPRPERRDRS</sequence>
<dbReference type="InterPro" id="IPR011701">
    <property type="entry name" value="MFS"/>
</dbReference>
<feature type="transmembrane region" description="Helical" evidence="7">
    <location>
        <begin position="323"/>
        <end position="341"/>
    </location>
</feature>
<dbReference type="InterPro" id="IPR036259">
    <property type="entry name" value="MFS_trans_sf"/>
</dbReference>
<evidence type="ECO:0000313" key="9">
    <source>
        <dbReference type="EMBL" id="MBA8793064.1"/>
    </source>
</evidence>
<dbReference type="InterPro" id="IPR020846">
    <property type="entry name" value="MFS_dom"/>
</dbReference>
<feature type="transmembrane region" description="Helical" evidence="7">
    <location>
        <begin position="23"/>
        <end position="45"/>
    </location>
</feature>
<dbReference type="RefSeq" id="WP_182558620.1">
    <property type="nucleotide sequence ID" value="NZ_JACGWT010000001.1"/>
</dbReference>
<feature type="transmembrane region" description="Helical" evidence="7">
    <location>
        <begin position="164"/>
        <end position="183"/>
    </location>
</feature>
<evidence type="ECO:0000256" key="3">
    <source>
        <dbReference type="ARBA" id="ARBA00022475"/>
    </source>
</evidence>
<evidence type="ECO:0000256" key="2">
    <source>
        <dbReference type="ARBA" id="ARBA00022448"/>
    </source>
</evidence>
<evidence type="ECO:0000313" key="10">
    <source>
        <dbReference type="Proteomes" id="UP000523079"/>
    </source>
</evidence>
<evidence type="ECO:0000256" key="6">
    <source>
        <dbReference type="ARBA" id="ARBA00023136"/>
    </source>
</evidence>
<proteinExistence type="predicted"/>
<feature type="transmembrane region" description="Helical" evidence="7">
    <location>
        <begin position="89"/>
        <end position="108"/>
    </location>
</feature>
<dbReference type="SUPFAM" id="SSF103473">
    <property type="entry name" value="MFS general substrate transporter"/>
    <property type="match status" value="1"/>
</dbReference>
<evidence type="ECO:0000259" key="8">
    <source>
        <dbReference type="PROSITE" id="PS50850"/>
    </source>
</evidence>
<feature type="transmembrane region" description="Helical" evidence="7">
    <location>
        <begin position="189"/>
        <end position="209"/>
    </location>
</feature>
<dbReference type="PANTHER" id="PTHR23517:SF3">
    <property type="entry name" value="INTEGRAL MEMBRANE TRANSPORT PROTEIN"/>
    <property type="match status" value="1"/>
</dbReference>
<keyword evidence="3" id="KW-1003">Cell membrane</keyword>
<comment type="caution">
    <text evidence="9">The sequence shown here is derived from an EMBL/GenBank/DDBJ whole genome shotgun (WGS) entry which is preliminary data.</text>
</comment>
<feature type="domain" description="Major facilitator superfamily (MFS) profile" evidence="8">
    <location>
        <begin position="23"/>
        <end position="418"/>
    </location>
</feature>
<organism evidence="9 10">
    <name type="scientific">Microlunatus kandeliicorticis</name>
    <dbReference type="NCBI Taxonomy" id="1759536"/>
    <lineage>
        <taxon>Bacteria</taxon>
        <taxon>Bacillati</taxon>
        <taxon>Actinomycetota</taxon>
        <taxon>Actinomycetes</taxon>
        <taxon>Propionibacteriales</taxon>
        <taxon>Propionibacteriaceae</taxon>
        <taxon>Microlunatus</taxon>
    </lineage>
</organism>
<evidence type="ECO:0000256" key="4">
    <source>
        <dbReference type="ARBA" id="ARBA00022692"/>
    </source>
</evidence>
<feature type="transmembrane region" description="Helical" evidence="7">
    <location>
        <begin position="361"/>
        <end position="380"/>
    </location>
</feature>
<keyword evidence="2" id="KW-0813">Transport</keyword>
<evidence type="ECO:0000256" key="5">
    <source>
        <dbReference type="ARBA" id="ARBA00022989"/>
    </source>
</evidence>
<evidence type="ECO:0000256" key="7">
    <source>
        <dbReference type="SAM" id="Phobius"/>
    </source>
</evidence>
<feature type="transmembrane region" description="Helical" evidence="7">
    <location>
        <begin position="269"/>
        <end position="286"/>
    </location>
</feature>
<dbReference type="InterPro" id="IPR050171">
    <property type="entry name" value="MFS_Transporters"/>
</dbReference>
<reference evidence="9 10" key="1">
    <citation type="submission" date="2020-07" db="EMBL/GenBank/DDBJ databases">
        <title>Sequencing the genomes of 1000 actinobacteria strains.</title>
        <authorList>
            <person name="Klenk H.-P."/>
        </authorList>
    </citation>
    <scope>NUCLEOTIDE SEQUENCE [LARGE SCALE GENOMIC DNA]</scope>
    <source>
        <strain evidence="9 10">DSM 100723</strain>
    </source>
</reference>
<gene>
    <name evidence="9" type="ORF">FHX74_000658</name>
</gene>
<feature type="transmembrane region" description="Helical" evidence="7">
    <location>
        <begin position="230"/>
        <end position="249"/>
    </location>
</feature>
<protein>
    <submittedName>
        <fullName evidence="9">MFS family permease</fullName>
    </submittedName>
</protein>
<dbReference type="EMBL" id="JACGWT010000001">
    <property type="protein sequence ID" value="MBA8793064.1"/>
    <property type="molecule type" value="Genomic_DNA"/>
</dbReference>
<dbReference type="Proteomes" id="UP000523079">
    <property type="component" value="Unassembled WGS sequence"/>
</dbReference>
<dbReference type="Pfam" id="PF07690">
    <property type="entry name" value="MFS_1"/>
    <property type="match status" value="2"/>
</dbReference>
<keyword evidence="4 7" id="KW-0812">Transmembrane</keyword>